<dbReference type="AlphaFoldDB" id="A0A427AYS9"/>
<dbReference type="Proteomes" id="UP000287651">
    <property type="component" value="Unassembled WGS sequence"/>
</dbReference>
<accession>A0A427AYS9</accession>
<reference evidence="2 3" key="1">
    <citation type="journal article" date="2014" name="Agronomy (Basel)">
        <title>A Draft Genome Sequence for Ensete ventricosum, the Drought-Tolerant Tree Against Hunger.</title>
        <authorList>
            <person name="Harrison J."/>
            <person name="Moore K.A."/>
            <person name="Paszkiewicz K."/>
            <person name="Jones T."/>
            <person name="Grant M."/>
            <person name="Ambacheew D."/>
            <person name="Muzemil S."/>
            <person name="Studholme D.J."/>
        </authorList>
    </citation>
    <scope>NUCLEOTIDE SEQUENCE [LARGE SCALE GENOMIC DNA]</scope>
</reference>
<protein>
    <submittedName>
        <fullName evidence="2">Uncharacterized protein</fullName>
    </submittedName>
</protein>
<dbReference type="EMBL" id="AMZH03000915">
    <property type="protein sequence ID" value="RRT81418.1"/>
    <property type="molecule type" value="Genomic_DNA"/>
</dbReference>
<name>A0A427AYS9_ENSVE</name>
<proteinExistence type="predicted"/>
<evidence type="ECO:0000313" key="3">
    <source>
        <dbReference type="Proteomes" id="UP000287651"/>
    </source>
</evidence>
<evidence type="ECO:0000256" key="1">
    <source>
        <dbReference type="SAM" id="MobiDB-lite"/>
    </source>
</evidence>
<evidence type="ECO:0000313" key="2">
    <source>
        <dbReference type="EMBL" id="RRT81418.1"/>
    </source>
</evidence>
<comment type="caution">
    <text evidence="2">The sequence shown here is derived from an EMBL/GenBank/DDBJ whole genome shotgun (WGS) entry which is preliminary data.</text>
</comment>
<feature type="region of interest" description="Disordered" evidence="1">
    <location>
        <begin position="1"/>
        <end position="37"/>
    </location>
</feature>
<gene>
    <name evidence="2" type="ORF">B296_00022078</name>
</gene>
<organism evidence="2 3">
    <name type="scientific">Ensete ventricosum</name>
    <name type="common">Abyssinian banana</name>
    <name type="synonym">Musa ensete</name>
    <dbReference type="NCBI Taxonomy" id="4639"/>
    <lineage>
        <taxon>Eukaryota</taxon>
        <taxon>Viridiplantae</taxon>
        <taxon>Streptophyta</taxon>
        <taxon>Embryophyta</taxon>
        <taxon>Tracheophyta</taxon>
        <taxon>Spermatophyta</taxon>
        <taxon>Magnoliopsida</taxon>
        <taxon>Liliopsida</taxon>
        <taxon>Zingiberales</taxon>
        <taxon>Musaceae</taxon>
        <taxon>Ensete</taxon>
    </lineage>
</organism>
<sequence>MLPITSHASLFSRAKTEGDPSNYKRRREKGRETKRKSETEIEIIREIKQGFVSLLSQNPSLDPPPLPRFPGWIWRFPVGSHSWIDRLEFRRE</sequence>